<dbReference type="InterPro" id="IPR039422">
    <property type="entry name" value="MarR/SlyA-like"/>
</dbReference>
<proteinExistence type="predicted"/>
<sequence>MTDGGTPEDAERRDAATDLGVLAGRLLFSVQGELFRRLHREGFVDIAPRHGAVLAYLRLDGIRATELARLSGQHKQVIGKNVDELEALGYVERRPDPDDRRAKLVIPTERGRAQMRTADAIMAEIAERHRRLLGSDTYDRFLADFRFVVEQQRAVERDDVPAAEEP</sequence>
<dbReference type="EMBL" id="VFPH01000002">
    <property type="protein sequence ID" value="TQM37100.1"/>
    <property type="molecule type" value="Genomic_DNA"/>
</dbReference>
<organism evidence="5 6">
    <name type="scientific">Pseudonocardia cypriaca</name>
    <dbReference type="NCBI Taxonomy" id="882449"/>
    <lineage>
        <taxon>Bacteria</taxon>
        <taxon>Bacillati</taxon>
        <taxon>Actinomycetota</taxon>
        <taxon>Actinomycetes</taxon>
        <taxon>Pseudonocardiales</taxon>
        <taxon>Pseudonocardiaceae</taxon>
        <taxon>Pseudonocardia</taxon>
    </lineage>
</organism>
<dbReference type="RefSeq" id="WP_142103976.1">
    <property type="nucleotide sequence ID" value="NZ_VFPH01000002.1"/>
</dbReference>
<dbReference type="InterPro" id="IPR023187">
    <property type="entry name" value="Tscrpt_reg_MarR-type_CS"/>
</dbReference>
<dbReference type="PROSITE" id="PS50995">
    <property type="entry name" value="HTH_MARR_2"/>
    <property type="match status" value="1"/>
</dbReference>
<dbReference type="Pfam" id="PF12802">
    <property type="entry name" value="MarR_2"/>
    <property type="match status" value="1"/>
</dbReference>
<dbReference type="GO" id="GO:0003700">
    <property type="term" value="F:DNA-binding transcription factor activity"/>
    <property type="evidence" value="ECO:0007669"/>
    <property type="project" value="InterPro"/>
</dbReference>
<dbReference type="InterPro" id="IPR036390">
    <property type="entry name" value="WH_DNA-bd_sf"/>
</dbReference>
<dbReference type="PANTHER" id="PTHR33164:SF99">
    <property type="entry name" value="MARR FAMILY REGULATORY PROTEIN"/>
    <property type="match status" value="1"/>
</dbReference>
<evidence type="ECO:0000313" key="6">
    <source>
        <dbReference type="Proteomes" id="UP000319818"/>
    </source>
</evidence>
<dbReference type="OrthoDB" id="122135at2"/>
<dbReference type="InterPro" id="IPR036388">
    <property type="entry name" value="WH-like_DNA-bd_sf"/>
</dbReference>
<name>A0A543FTD7_9PSEU</name>
<dbReference type="PROSITE" id="PS01117">
    <property type="entry name" value="HTH_MARR_1"/>
    <property type="match status" value="1"/>
</dbReference>
<dbReference type="PANTHER" id="PTHR33164">
    <property type="entry name" value="TRANSCRIPTIONAL REGULATOR, MARR FAMILY"/>
    <property type="match status" value="1"/>
</dbReference>
<dbReference type="Proteomes" id="UP000319818">
    <property type="component" value="Unassembled WGS sequence"/>
</dbReference>
<feature type="domain" description="HTH marR-type" evidence="4">
    <location>
        <begin position="16"/>
        <end position="154"/>
    </location>
</feature>
<evidence type="ECO:0000313" key="5">
    <source>
        <dbReference type="EMBL" id="TQM37100.1"/>
    </source>
</evidence>
<keyword evidence="1" id="KW-0805">Transcription regulation</keyword>
<dbReference type="GO" id="GO:0003677">
    <property type="term" value="F:DNA binding"/>
    <property type="evidence" value="ECO:0007669"/>
    <property type="project" value="UniProtKB-KW"/>
</dbReference>
<dbReference type="InterPro" id="IPR000835">
    <property type="entry name" value="HTH_MarR-typ"/>
</dbReference>
<dbReference type="SMART" id="SM00347">
    <property type="entry name" value="HTH_MARR"/>
    <property type="match status" value="1"/>
</dbReference>
<reference evidence="5 6" key="1">
    <citation type="submission" date="2019-06" db="EMBL/GenBank/DDBJ databases">
        <title>Sequencing the genomes of 1000 actinobacteria strains.</title>
        <authorList>
            <person name="Klenk H.-P."/>
        </authorList>
    </citation>
    <scope>NUCLEOTIDE SEQUENCE [LARGE SCALE GENOMIC DNA]</scope>
    <source>
        <strain evidence="5 6">DSM 45511</strain>
    </source>
</reference>
<dbReference type="SUPFAM" id="SSF46785">
    <property type="entry name" value="Winged helix' DNA-binding domain"/>
    <property type="match status" value="1"/>
</dbReference>
<keyword evidence="3" id="KW-0804">Transcription</keyword>
<comment type="caution">
    <text evidence="5">The sequence shown here is derived from an EMBL/GenBank/DDBJ whole genome shotgun (WGS) entry which is preliminary data.</text>
</comment>
<protein>
    <submittedName>
        <fullName evidence="5">MarR family transcriptional regulator</fullName>
    </submittedName>
</protein>
<dbReference type="GO" id="GO:0006950">
    <property type="term" value="P:response to stress"/>
    <property type="evidence" value="ECO:0007669"/>
    <property type="project" value="TreeGrafter"/>
</dbReference>
<keyword evidence="6" id="KW-1185">Reference proteome</keyword>
<evidence type="ECO:0000256" key="1">
    <source>
        <dbReference type="ARBA" id="ARBA00023015"/>
    </source>
</evidence>
<dbReference type="Gene3D" id="1.10.10.10">
    <property type="entry name" value="Winged helix-like DNA-binding domain superfamily/Winged helix DNA-binding domain"/>
    <property type="match status" value="1"/>
</dbReference>
<evidence type="ECO:0000256" key="3">
    <source>
        <dbReference type="ARBA" id="ARBA00023163"/>
    </source>
</evidence>
<evidence type="ECO:0000256" key="2">
    <source>
        <dbReference type="ARBA" id="ARBA00023125"/>
    </source>
</evidence>
<accession>A0A543FTD7</accession>
<keyword evidence="2" id="KW-0238">DNA-binding</keyword>
<gene>
    <name evidence="5" type="ORF">FB388_4301</name>
</gene>
<dbReference type="AlphaFoldDB" id="A0A543FTD7"/>
<evidence type="ECO:0000259" key="4">
    <source>
        <dbReference type="PROSITE" id="PS50995"/>
    </source>
</evidence>